<dbReference type="Pfam" id="PF02769">
    <property type="entry name" value="AIRS_C"/>
    <property type="match status" value="1"/>
</dbReference>
<comment type="caution">
    <text evidence="4">The sequence shown here is derived from an EMBL/GenBank/DDBJ whole genome shotgun (WGS) entry which is preliminary data.</text>
</comment>
<dbReference type="Gene3D" id="3.90.650.10">
    <property type="entry name" value="PurM-like C-terminal domain"/>
    <property type="match status" value="1"/>
</dbReference>
<keyword evidence="5" id="KW-1185">Reference proteome</keyword>
<dbReference type="PIRSF" id="PIRSF005644">
    <property type="entry name" value="Hdrgns_mtr_HypE"/>
    <property type="match status" value="1"/>
</dbReference>
<dbReference type="InterPro" id="IPR016188">
    <property type="entry name" value="PurM-like_N"/>
</dbReference>
<evidence type="ECO:0000259" key="2">
    <source>
        <dbReference type="Pfam" id="PF00586"/>
    </source>
</evidence>
<feature type="domain" description="PurM-like C-terminal" evidence="3">
    <location>
        <begin position="158"/>
        <end position="311"/>
    </location>
</feature>
<evidence type="ECO:0000313" key="4">
    <source>
        <dbReference type="EMBL" id="MBX0296422.1"/>
    </source>
</evidence>
<dbReference type="SUPFAM" id="SSF56042">
    <property type="entry name" value="PurM C-terminal domain-like"/>
    <property type="match status" value="1"/>
</dbReference>
<name>A0AAW4PFA6_9EURY</name>
<dbReference type="SUPFAM" id="SSF55326">
    <property type="entry name" value="PurM N-terminal domain-like"/>
    <property type="match status" value="1"/>
</dbReference>
<dbReference type="PANTHER" id="PTHR30303:SF4">
    <property type="entry name" value="HYDROGENASE EXPRESSION_FORMATION PROTEIN HYPE"/>
    <property type="match status" value="1"/>
</dbReference>
<protein>
    <submittedName>
        <fullName evidence="4">Hydrogenase expression protein</fullName>
    </submittedName>
</protein>
<reference evidence="4 5" key="1">
    <citation type="submission" date="2021-06" db="EMBL/GenBank/DDBJ databases">
        <title>Halomicroarcula sp. a new haloarchaeum isolated from saline soil.</title>
        <authorList>
            <person name="Duran-Viseras A."/>
            <person name="Sanchez-Porro C."/>
            <person name="Ventosa A."/>
        </authorList>
    </citation>
    <scope>NUCLEOTIDE SEQUENCE [LARGE SCALE GENOMIC DNA]</scope>
    <source>
        <strain evidence="4 5">F27</strain>
    </source>
</reference>
<feature type="domain" description="PurM-like N-terminal" evidence="2">
    <location>
        <begin position="36"/>
        <end position="142"/>
    </location>
</feature>
<sequence>MSDLGKIDREVFEEIIYPELGARRDDVAVGPRHGVDFGVLDFGEQAVVIATDPISLLPDLGLERAGRLALEIVLTDVAVSGVAPTHLAINLTLPPSWSDEDLAKAWTGLASHAERLGVSIVSGHTARYPGIESSWVGGATVLGVGDREAVVRPDGANVGDEIVVTTGPAAEITGLLATLFPEQLGLPPETVATAQERVEDIAAVADARAAFDAGGVTAMHDATEGGVAGGLVEMARGADVRFDVDTEAVPLADGVEAVCEAVEVDPWTVTSAGTLLLAVESGRGTAVVEAIRDRGTPAAVVGEVTPGEGVFADGDRITAPESDPSWDVFARFSREEE</sequence>
<dbReference type="InterPro" id="IPR036921">
    <property type="entry name" value="PurM-like_N_sf"/>
</dbReference>
<dbReference type="Pfam" id="PF00586">
    <property type="entry name" value="AIRS"/>
    <property type="match status" value="1"/>
</dbReference>
<accession>A0AAW4PFA6</accession>
<dbReference type="PANTHER" id="PTHR30303">
    <property type="entry name" value="HYDROGENASE ISOENZYMES FORMATION PROTEIN HYPE"/>
    <property type="match status" value="1"/>
</dbReference>
<evidence type="ECO:0000313" key="5">
    <source>
        <dbReference type="Proteomes" id="UP001430455"/>
    </source>
</evidence>
<dbReference type="GO" id="GO:0051604">
    <property type="term" value="P:protein maturation"/>
    <property type="evidence" value="ECO:0007669"/>
    <property type="project" value="TreeGrafter"/>
</dbReference>
<dbReference type="Proteomes" id="UP001430455">
    <property type="component" value="Unassembled WGS sequence"/>
</dbReference>
<dbReference type="AlphaFoldDB" id="A0AAW4PFA6"/>
<comment type="similarity">
    <text evidence="1">Belongs to the HypE family.</text>
</comment>
<evidence type="ECO:0000256" key="1">
    <source>
        <dbReference type="ARBA" id="ARBA00006243"/>
    </source>
</evidence>
<dbReference type="RefSeq" id="WP_220581027.1">
    <property type="nucleotide sequence ID" value="NZ_RKLT01000007.1"/>
</dbReference>
<evidence type="ECO:0000259" key="3">
    <source>
        <dbReference type="Pfam" id="PF02769"/>
    </source>
</evidence>
<dbReference type="InterPro" id="IPR010918">
    <property type="entry name" value="PurM-like_C_dom"/>
</dbReference>
<dbReference type="Gene3D" id="3.30.1330.10">
    <property type="entry name" value="PurM-like, N-terminal domain"/>
    <property type="match status" value="1"/>
</dbReference>
<dbReference type="InterPro" id="IPR036676">
    <property type="entry name" value="PurM-like_C_sf"/>
</dbReference>
<dbReference type="InterPro" id="IPR011854">
    <property type="entry name" value="HypE"/>
</dbReference>
<proteinExistence type="inferred from homology"/>
<dbReference type="EMBL" id="RKLT01000007">
    <property type="protein sequence ID" value="MBX0296422.1"/>
    <property type="molecule type" value="Genomic_DNA"/>
</dbReference>
<gene>
    <name evidence="4" type="ORF">EGH23_16190</name>
</gene>
<organism evidence="4 5">
    <name type="scientific">Haloarcula nitratireducens</name>
    <dbReference type="NCBI Taxonomy" id="2487749"/>
    <lineage>
        <taxon>Archaea</taxon>
        <taxon>Methanobacteriati</taxon>
        <taxon>Methanobacteriota</taxon>
        <taxon>Stenosarchaea group</taxon>
        <taxon>Halobacteria</taxon>
        <taxon>Halobacteriales</taxon>
        <taxon>Haloarculaceae</taxon>
        <taxon>Haloarcula</taxon>
    </lineage>
</organism>